<keyword evidence="1" id="KW-0614">Plasmid</keyword>
<name>A0A060ICV0_RHIET</name>
<dbReference type="AlphaFoldDB" id="A0A060ICV0"/>
<sequence length="76" mass="8282">MNATSEQHAISLAKAFATEKGLRFEEPISARHLAVDQYLVTFAVEGASDPNTVIDPPEFIVQVDLGRNEVTLLPAM</sequence>
<evidence type="ECO:0008006" key="3">
    <source>
        <dbReference type="Google" id="ProtNLM"/>
    </source>
</evidence>
<protein>
    <recommendedName>
        <fullName evidence="3">PepSY domain-containing protein</fullName>
    </recommendedName>
</protein>
<proteinExistence type="predicted"/>
<dbReference type="HOGENOM" id="CLU_2651934_0_0_5"/>
<geneLocation type="plasmid" evidence="1 2">
    <name>pRetIE4771e</name>
</geneLocation>
<evidence type="ECO:0000313" key="1">
    <source>
        <dbReference type="EMBL" id="AIC31464.1"/>
    </source>
</evidence>
<organism evidence="1 2">
    <name type="scientific">Rhizobium etli bv. mimosae str. IE4771</name>
    <dbReference type="NCBI Taxonomy" id="1432050"/>
    <lineage>
        <taxon>Bacteria</taxon>
        <taxon>Pseudomonadati</taxon>
        <taxon>Pseudomonadota</taxon>
        <taxon>Alphaproteobacteria</taxon>
        <taxon>Hyphomicrobiales</taxon>
        <taxon>Rhizobiaceae</taxon>
        <taxon>Rhizobium/Agrobacterium group</taxon>
        <taxon>Rhizobium</taxon>
    </lineage>
</organism>
<accession>A0A060ICV0</accession>
<dbReference type="OrthoDB" id="9907700at2"/>
<dbReference type="RefSeq" id="WP_040112724.1">
    <property type="nucleotide sequence ID" value="NZ_CP006991.1"/>
</dbReference>
<reference evidence="1 2" key="1">
    <citation type="submission" date="2013-12" db="EMBL/GenBank/DDBJ databases">
        <title>Complete genome sequence of Rhizobium etli bv. mimosae IE4771.</title>
        <authorList>
            <person name="Bustos P."/>
            <person name="Santamaria R.I."/>
            <person name="Lozano L."/>
            <person name="Ormeno-Orrillo E."/>
            <person name="Rogel M.A."/>
            <person name="Romero D."/>
            <person name="Cevallos M.A."/>
            <person name="Martinez-Romero E."/>
            <person name="Gonzalez V."/>
        </authorList>
    </citation>
    <scope>NUCLEOTIDE SEQUENCE [LARGE SCALE GENOMIC DNA]</scope>
    <source>
        <strain evidence="1 2">IE4771</strain>
        <plasmid evidence="2">Plasmid pRetIE4771e</plasmid>
    </source>
</reference>
<dbReference type="Proteomes" id="UP000027180">
    <property type="component" value="Plasmid pRetIE4771e"/>
</dbReference>
<dbReference type="EMBL" id="CP006991">
    <property type="protein sequence ID" value="AIC31464.1"/>
    <property type="molecule type" value="Genomic_DNA"/>
</dbReference>
<dbReference type="KEGG" id="rei:IE4771_PE00239"/>
<evidence type="ECO:0000313" key="2">
    <source>
        <dbReference type="Proteomes" id="UP000027180"/>
    </source>
</evidence>
<gene>
    <name evidence="1" type="ORF">IE4771_PE00239</name>
</gene>